<accession>A0ABU7TZR6</accession>
<dbReference type="Proteomes" id="UP001312908">
    <property type="component" value="Unassembled WGS sequence"/>
</dbReference>
<name>A0ABU7TZR6_9PROT</name>
<protein>
    <submittedName>
        <fullName evidence="2">DUF3035 domain-containing protein</fullName>
    </submittedName>
</protein>
<dbReference type="EMBL" id="JAWJZY010000001">
    <property type="protein sequence ID" value="MEE8657888.1"/>
    <property type="molecule type" value="Genomic_DNA"/>
</dbReference>
<organism evidence="2 3">
    <name type="scientific">Sorlinia euscelidii</name>
    <dbReference type="NCBI Taxonomy" id="3081148"/>
    <lineage>
        <taxon>Bacteria</taxon>
        <taxon>Pseudomonadati</taxon>
        <taxon>Pseudomonadota</taxon>
        <taxon>Alphaproteobacteria</taxon>
        <taxon>Acetobacterales</taxon>
        <taxon>Acetobacteraceae</taxon>
        <taxon>Sorlinia</taxon>
    </lineage>
</organism>
<feature type="region of interest" description="Disordered" evidence="1">
    <location>
        <begin position="44"/>
        <end position="71"/>
    </location>
</feature>
<evidence type="ECO:0000313" key="3">
    <source>
        <dbReference type="Proteomes" id="UP001312908"/>
    </source>
</evidence>
<comment type="caution">
    <text evidence="2">The sequence shown here is derived from an EMBL/GenBank/DDBJ whole genome shotgun (WGS) entry which is preliminary data.</text>
</comment>
<evidence type="ECO:0000313" key="2">
    <source>
        <dbReference type="EMBL" id="MEE8657888.1"/>
    </source>
</evidence>
<dbReference type="Pfam" id="PF11233">
    <property type="entry name" value="DUF3035"/>
    <property type="match status" value="1"/>
</dbReference>
<evidence type="ECO:0000256" key="1">
    <source>
        <dbReference type="SAM" id="MobiDB-lite"/>
    </source>
</evidence>
<keyword evidence="3" id="KW-1185">Reference proteome</keyword>
<dbReference type="RefSeq" id="WP_394818859.1">
    <property type="nucleotide sequence ID" value="NZ_JAWJZY010000001.1"/>
</dbReference>
<dbReference type="InterPro" id="IPR021395">
    <property type="entry name" value="DUF3035"/>
</dbReference>
<reference evidence="2 3" key="1">
    <citation type="submission" date="2023-10" db="EMBL/GenBank/DDBJ databases">
        <title>Sorlinia euscelidii gen. nov., sp. nov., an acetic acid bacteria isolated from the gut of Euscelidius variegatus emitter.</title>
        <authorList>
            <person name="Michoud G."/>
            <person name="Marasco R."/>
            <person name="Seferji K."/>
            <person name="Gonella E."/>
            <person name="Garuglieri E."/>
            <person name="Alma A."/>
            <person name="Mapelli F."/>
            <person name="Borin S."/>
            <person name="Daffonchio D."/>
            <person name="Crotti E."/>
        </authorList>
    </citation>
    <scope>NUCLEOTIDE SEQUENCE [LARGE SCALE GENOMIC DNA]</scope>
    <source>
        <strain evidence="2 3">EV16P</strain>
    </source>
</reference>
<proteinExistence type="predicted"/>
<sequence>MAKQMILRVQRFVAVSGVLVALPGCSGSDLSRAFGLERSMPDEYTVTTQPPLSMPPGSDLNLPGEGGRKLNDSASMQALETLAPEMALRRGVSQDSAGQRDLVKNLDEAASNPQKGQELQGHNGDLADQILFWKGRPQDAVVDGEAENRRIRDASAMGRNPAKGVTRVKSPSKGFLGVF</sequence>
<gene>
    <name evidence="2" type="ORF">DOFOFD_02510</name>
</gene>